<keyword evidence="2" id="KW-0472">Membrane</keyword>
<dbReference type="EMBL" id="GADI01004822">
    <property type="protein sequence ID" value="JAA68986.1"/>
    <property type="molecule type" value="mRNA"/>
</dbReference>
<name>A0A0K8RD30_IXORI</name>
<feature type="region of interest" description="Disordered" evidence="1">
    <location>
        <begin position="80"/>
        <end position="102"/>
    </location>
</feature>
<evidence type="ECO:0000256" key="1">
    <source>
        <dbReference type="SAM" id="MobiDB-lite"/>
    </source>
</evidence>
<dbReference type="AlphaFoldDB" id="A0A0K8RD30"/>
<accession>A0A0K8RD30</accession>
<organism evidence="2">
    <name type="scientific">Ixodes ricinus</name>
    <name type="common">Common tick</name>
    <name type="synonym">Acarus ricinus</name>
    <dbReference type="NCBI Taxonomy" id="34613"/>
    <lineage>
        <taxon>Eukaryota</taxon>
        <taxon>Metazoa</taxon>
        <taxon>Ecdysozoa</taxon>
        <taxon>Arthropoda</taxon>
        <taxon>Chelicerata</taxon>
        <taxon>Arachnida</taxon>
        <taxon>Acari</taxon>
        <taxon>Parasitiformes</taxon>
        <taxon>Ixodida</taxon>
        <taxon>Ixodoidea</taxon>
        <taxon>Ixodidae</taxon>
        <taxon>Ixodinae</taxon>
        <taxon>Ixodes</taxon>
    </lineage>
</organism>
<sequence>MTAAKGRIHCLQFLQVQVQGMFPHKSTPNSKEKELERYCIGELCSWLSYQLASYTQIAVGRLYQQLRQLRPPRVLINRRRGSNPTVLQNPHLLLPVTRPTRR</sequence>
<evidence type="ECO:0000313" key="2">
    <source>
        <dbReference type="EMBL" id="JAA68986.1"/>
    </source>
</evidence>
<reference evidence="2" key="1">
    <citation type="submission" date="2012-12" db="EMBL/GenBank/DDBJ databases">
        <title>Identification and characterization of a phenylalanine ammonia-lyase gene family in Isatis indigotica Fort.</title>
        <authorList>
            <person name="Liu Q."/>
            <person name="Chen J."/>
            <person name="Zhou X."/>
            <person name="Di P."/>
            <person name="Xiao Y."/>
            <person name="Xuan H."/>
            <person name="Zhang L."/>
            <person name="Chen W."/>
        </authorList>
    </citation>
    <scope>NUCLEOTIDE SEQUENCE</scope>
    <source>
        <tissue evidence="2">Salivary gland</tissue>
    </source>
</reference>
<keyword evidence="2" id="KW-0675">Receptor</keyword>
<proteinExistence type="evidence at transcript level"/>
<protein>
    <submittedName>
        <fullName evidence="2">Putative seven transmembrane receptor</fullName>
    </submittedName>
</protein>
<keyword evidence="2" id="KW-0812">Transmembrane</keyword>